<dbReference type="InParanoid" id="A0A0C3DY27"/>
<keyword evidence="2" id="KW-1185">Reference proteome</keyword>
<dbReference type="HOGENOM" id="CLU_3070055_0_0_1"/>
<reference evidence="1 2" key="1">
    <citation type="submission" date="2014-04" db="EMBL/GenBank/DDBJ databases">
        <authorList>
            <consortium name="DOE Joint Genome Institute"/>
            <person name="Kuo A."/>
            <person name="Kohler A."/>
            <person name="Nagy L.G."/>
            <person name="Floudas D."/>
            <person name="Copeland A."/>
            <person name="Barry K.W."/>
            <person name="Cichocki N."/>
            <person name="Veneault-Fourrey C."/>
            <person name="LaButti K."/>
            <person name="Lindquist E.A."/>
            <person name="Lipzen A."/>
            <person name="Lundell T."/>
            <person name="Morin E."/>
            <person name="Murat C."/>
            <person name="Sun H."/>
            <person name="Tunlid A."/>
            <person name="Henrissat B."/>
            <person name="Grigoriev I.V."/>
            <person name="Hibbett D.S."/>
            <person name="Martin F."/>
            <person name="Nordberg H.P."/>
            <person name="Cantor M.N."/>
            <person name="Hua S.X."/>
        </authorList>
    </citation>
    <scope>NUCLEOTIDE SEQUENCE [LARGE SCALE GENOMIC DNA]</scope>
    <source>
        <strain evidence="1 2">Foug A</strain>
    </source>
</reference>
<proteinExistence type="predicted"/>
<sequence>MANAGNEVCKVVCDQRDQYGCQQRCDQEAAIESRSVRKMKGEIVCIPLSNRNE</sequence>
<dbReference type="Proteomes" id="UP000053989">
    <property type="component" value="Unassembled WGS sequence"/>
</dbReference>
<evidence type="ECO:0000313" key="1">
    <source>
        <dbReference type="EMBL" id="KIM60801.1"/>
    </source>
</evidence>
<gene>
    <name evidence="1" type="ORF">SCLCIDRAFT_1216515</name>
</gene>
<protein>
    <submittedName>
        <fullName evidence="1">Uncharacterized protein</fullName>
    </submittedName>
</protein>
<evidence type="ECO:0000313" key="2">
    <source>
        <dbReference type="Proteomes" id="UP000053989"/>
    </source>
</evidence>
<dbReference type="EMBL" id="KN822058">
    <property type="protein sequence ID" value="KIM60801.1"/>
    <property type="molecule type" value="Genomic_DNA"/>
</dbReference>
<accession>A0A0C3DY27</accession>
<dbReference type="AlphaFoldDB" id="A0A0C3DY27"/>
<name>A0A0C3DY27_9AGAM</name>
<reference evidence="2" key="2">
    <citation type="submission" date="2015-01" db="EMBL/GenBank/DDBJ databases">
        <title>Evolutionary Origins and Diversification of the Mycorrhizal Mutualists.</title>
        <authorList>
            <consortium name="DOE Joint Genome Institute"/>
            <consortium name="Mycorrhizal Genomics Consortium"/>
            <person name="Kohler A."/>
            <person name="Kuo A."/>
            <person name="Nagy L.G."/>
            <person name="Floudas D."/>
            <person name="Copeland A."/>
            <person name="Barry K.W."/>
            <person name="Cichocki N."/>
            <person name="Veneault-Fourrey C."/>
            <person name="LaButti K."/>
            <person name="Lindquist E.A."/>
            <person name="Lipzen A."/>
            <person name="Lundell T."/>
            <person name="Morin E."/>
            <person name="Murat C."/>
            <person name="Riley R."/>
            <person name="Ohm R."/>
            <person name="Sun H."/>
            <person name="Tunlid A."/>
            <person name="Henrissat B."/>
            <person name="Grigoriev I.V."/>
            <person name="Hibbett D.S."/>
            <person name="Martin F."/>
        </authorList>
    </citation>
    <scope>NUCLEOTIDE SEQUENCE [LARGE SCALE GENOMIC DNA]</scope>
    <source>
        <strain evidence="2">Foug A</strain>
    </source>
</reference>
<organism evidence="1 2">
    <name type="scientific">Scleroderma citrinum Foug A</name>
    <dbReference type="NCBI Taxonomy" id="1036808"/>
    <lineage>
        <taxon>Eukaryota</taxon>
        <taxon>Fungi</taxon>
        <taxon>Dikarya</taxon>
        <taxon>Basidiomycota</taxon>
        <taxon>Agaricomycotina</taxon>
        <taxon>Agaricomycetes</taxon>
        <taxon>Agaricomycetidae</taxon>
        <taxon>Boletales</taxon>
        <taxon>Sclerodermatineae</taxon>
        <taxon>Sclerodermataceae</taxon>
        <taxon>Scleroderma</taxon>
    </lineage>
</organism>